<comment type="subcellular location">
    <subcellularLocation>
        <location evidence="1 11">Cytoplasm</location>
    </subcellularLocation>
</comment>
<dbReference type="HAMAP" id="MF_00328">
    <property type="entry name" value="Guanylate_kinase"/>
    <property type="match status" value="1"/>
</dbReference>
<keyword evidence="9 11" id="KW-0067">ATP-binding</keyword>
<dbReference type="FunFam" id="3.40.50.300:FF:000084">
    <property type="entry name" value="Guanylate kinase"/>
    <property type="match status" value="1"/>
</dbReference>
<reference evidence="13" key="1">
    <citation type="submission" date="2006-04" db="EMBL/GenBank/DDBJ databases">
        <authorList>
            <person name="Seshadri R."/>
            <person name="Federici B.A."/>
        </authorList>
    </citation>
    <scope>NUCLEOTIDE SEQUENCE [LARGE SCALE GENOMIC DNA]</scope>
</reference>
<dbReference type="InterPro" id="IPR020590">
    <property type="entry name" value="Guanylate_kinase_CS"/>
</dbReference>
<dbReference type="GO" id="GO:0005829">
    <property type="term" value="C:cytosol"/>
    <property type="evidence" value="ECO:0007669"/>
    <property type="project" value="TreeGrafter"/>
</dbReference>
<keyword evidence="14" id="KW-1185">Reference proteome</keyword>
<dbReference type="EC" id="2.7.4.8" evidence="3 11"/>
<dbReference type="Gene3D" id="3.40.50.300">
    <property type="entry name" value="P-loop containing nucleotide triphosphate hydrolases"/>
    <property type="match status" value="2"/>
</dbReference>
<comment type="catalytic activity">
    <reaction evidence="11">
        <text>GMP + ATP = GDP + ADP</text>
        <dbReference type="Rhea" id="RHEA:20780"/>
        <dbReference type="ChEBI" id="CHEBI:30616"/>
        <dbReference type="ChEBI" id="CHEBI:58115"/>
        <dbReference type="ChEBI" id="CHEBI:58189"/>
        <dbReference type="ChEBI" id="CHEBI:456216"/>
        <dbReference type="EC" id="2.7.4.8"/>
    </reaction>
</comment>
<evidence type="ECO:0000256" key="6">
    <source>
        <dbReference type="ARBA" id="ARBA00022679"/>
    </source>
</evidence>
<dbReference type="Gene3D" id="3.30.63.10">
    <property type="entry name" value="Guanylate Kinase phosphate binding domain"/>
    <property type="match status" value="1"/>
</dbReference>
<feature type="domain" description="Guanylate kinase-like" evidence="12">
    <location>
        <begin position="6"/>
        <end position="184"/>
    </location>
</feature>
<comment type="caution">
    <text evidence="13">The sequence shown here is derived from an EMBL/GenBank/DDBJ whole genome shotgun (WGS) entry which is preliminary data.</text>
</comment>
<dbReference type="PANTHER" id="PTHR23117:SF13">
    <property type="entry name" value="GUANYLATE KINASE"/>
    <property type="match status" value="1"/>
</dbReference>
<dbReference type="InterPro" id="IPR027417">
    <property type="entry name" value="P-loop_NTPase"/>
</dbReference>
<sequence length="206" mass="23440">MMNIPGTLYIISAPSGGGKTSLVNALLASVSNLEVSISYTTRPPRPGEKEGVDYYFMNQTEFKALIHKKLLLEYALVFGHYYGSSLNWVIKKIETGVDVILEIDWQGAQQIRKKMPESIGIFIIPPSWDVLEKRLHLRAQDKEHVIKKRMADAKAELAHYDEYDYLIVNDNFSNALSDLNAILRVRHLRCGIQKRELAPLLKTLLN</sequence>
<dbReference type="STRING" id="59196.RICGR_0233"/>
<dbReference type="PROSITE" id="PS00856">
    <property type="entry name" value="GUANYLATE_KINASE_1"/>
    <property type="match status" value="1"/>
</dbReference>
<evidence type="ECO:0000256" key="3">
    <source>
        <dbReference type="ARBA" id="ARBA00012961"/>
    </source>
</evidence>
<keyword evidence="8 11" id="KW-0418">Kinase</keyword>
<dbReference type="GO" id="GO:0005524">
    <property type="term" value="F:ATP binding"/>
    <property type="evidence" value="ECO:0007669"/>
    <property type="project" value="UniProtKB-UniRule"/>
</dbReference>
<evidence type="ECO:0000256" key="7">
    <source>
        <dbReference type="ARBA" id="ARBA00022741"/>
    </source>
</evidence>
<dbReference type="eggNOG" id="COG0194">
    <property type="taxonomic scope" value="Bacteria"/>
</dbReference>
<evidence type="ECO:0000256" key="2">
    <source>
        <dbReference type="ARBA" id="ARBA00005790"/>
    </source>
</evidence>
<keyword evidence="7 11" id="KW-0547">Nucleotide-binding</keyword>
<dbReference type="FunFam" id="3.30.63.10:FF:000002">
    <property type="entry name" value="Guanylate kinase 1"/>
    <property type="match status" value="1"/>
</dbReference>
<reference evidence="13" key="2">
    <citation type="submission" date="2007-10" db="EMBL/GenBank/DDBJ databases">
        <authorList>
            <person name="Myers G.S."/>
        </authorList>
    </citation>
    <scope>NUCLEOTIDE SEQUENCE [LARGE SCALE GENOMIC DNA]</scope>
</reference>
<evidence type="ECO:0000256" key="11">
    <source>
        <dbReference type="HAMAP-Rule" id="MF_00328"/>
    </source>
</evidence>
<organism evidence="13 14">
    <name type="scientific">Rickettsiella grylli</name>
    <dbReference type="NCBI Taxonomy" id="59196"/>
    <lineage>
        <taxon>Bacteria</taxon>
        <taxon>Pseudomonadati</taxon>
        <taxon>Pseudomonadota</taxon>
        <taxon>Gammaproteobacteria</taxon>
        <taxon>Legionellales</taxon>
        <taxon>Coxiellaceae</taxon>
        <taxon>Rickettsiella</taxon>
    </lineage>
</organism>
<feature type="binding site" evidence="11">
    <location>
        <begin position="13"/>
        <end position="20"/>
    </location>
    <ligand>
        <name>ATP</name>
        <dbReference type="ChEBI" id="CHEBI:30616"/>
    </ligand>
</feature>
<dbReference type="InterPro" id="IPR008145">
    <property type="entry name" value="GK/Ca_channel_bsu"/>
</dbReference>
<dbReference type="InterPro" id="IPR017665">
    <property type="entry name" value="Guanylate_kinase"/>
</dbReference>
<dbReference type="CDD" id="cd00071">
    <property type="entry name" value="GMPK"/>
    <property type="match status" value="1"/>
</dbReference>
<evidence type="ECO:0000256" key="1">
    <source>
        <dbReference type="ARBA" id="ARBA00004496"/>
    </source>
</evidence>
<evidence type="ECO:0000256" key="5">
    <source>
        <dbReference type="ARBA" id="ARBA00022490"/>
    </source>
</evidence>
<keyword evidence="5 11" id="KW-0963">Cytoplasm</keyword>
<evidence type="ECO:0000256" key="9">
    <source>
        <dbReference type="ARBA" id="ARBA00022840"/>
    </source>
</evidence>
<gene>
    <name evidence="11 13" type="primary">gmk</name>
    <name evidence="13" type="ORF">RICGR_0233</name>
</gene>
<comment type="function">
    <text evidence="11">Essential for recycling GMP and indirectly, cGMP.</text>
</comment>
<proteinExistence type="inferred from homology"/>
<protein>
    <recommendedName>
        <fullName evidence="4 11">Guanylate kinase</fullName>
        <ecNumber evidence="3 11">2.7.4.8</ecNumber>
    </recommendedName>
    <alternativeName>
        <fullName evidence="10 11">GMP kinase</fullName>
    </alternativeName>
</protein>
<dbReference type="SUPFAM" id="SSF52540">
    <property type="entry name" value="P-loop containing nucleoside triphosphate hydrolases"/>
    <property type="match status" value="1"/>
</dbReference>
<name>A8PK25_9COXI</name>
<evidence type="ECO:0000256" key="10">
    <source>
        <dbReference type="ARBA" id="ARBA00030128"/>
    </source>
</evidence>
<dbReference type="GO" id="GO:0004385">
    <property type="term" value="F:GMP kinase activity"/>
    <property type="evidence" value="ECO:0007669"/>
    <property type="project" value="UniProtKB-UniRule"/>
</dbReference>
<dbReference type="InterPro" id="IPR008144">
    <property type="entry name" value="Guanylate_kin-like_dom"/>
</dbReference>
<evidence type="ECO:0000313" key="14">
    <source>
        <dbReference type="Proteomes" id="UP000054075"/>
    </source>
</evidence>
<dbReference type="OrthoDB" id="9808150at2"/>
<keyword evidence="6 11" id="KW-0808">Transferase</keyword>
<evidence type="ECO:0000313" key="13">
    <source>
        <dbReference type="EMBL" id="EDP46880.1"/>
    </source>
</evidence>
<dbReference type="SMART" id="SM00072">
    <property type="entry name" value="GuKc"/>
    <property type="match status" value="1"/>
</dbReference>
<dbReference type="AlphaFoldDB" id="A8PK25"/>
<evidence type="ECO:0000256" key="8">
    <source>
        <dbReference type="ARBA" id="ARBA00022777"/>
    </source>
</evidence>
<dbReference type="Pfam" id="PF00625">
    <property type="entry name" value="Guanylate_kin"/>
    <property type="match status" value="1"/>
</dbReference>
<comment type="similarity">
    <text evidence="2 11">Belongs to the guanylate kinase family.</text>
</comment>
<accession>A8PK25</accession>
<evidence type="ECO:0000256" key="4">
    <source>
        <dbReference type="ARBA" id="ARBA00016296"/>
    </source>
</evidence>
<dbReference type="NCBIfam" id="TIGR03263">
    <property type="entry name" value="guanyl_kin"/>
    <property type="match status" value="1"/>
</dbReference>
<dbReference type="Proteomes" id="UP000054075">
    <property type="component" value="Unassembled WGS sequence"/>
</dbReference>
<dbReference type="PANTHER" id="PTHR23117">
    <property type="entry name" value="GUANYLATE KINASE-RELATED"/>
    <property type="match status" value="1"/>
</dbReference>
<evidence type="ECO:0000259" key="12">
    <source>
        <dbReference type="PROSITE" id="PS50052"/>
    </source>
</evidence>
<dbReference type="EMBL" id="AAQJ02000001">
    <property type="protein sequence ID" value="EDP46880.1"/>
    <property type="molecule type" value="Genomic_DNA"/>
</dbReference>
<dbReference type="RefSeq" id="WP_006035845.1">
    <property type="nucleotide sequence ID" value="NZ_AAQJ02000001.1"/>
</dbReference>
<dbReference type="PROSITE" id="PS50052">
    <property type="entry name" value="GUANYLATE_KINASE_2"/>
    <property type="match status" value="1"/>
</dbReference>